<evidence type="ECO:0008006" key="5">
    <source>
        <dbReference type="Google" id="ProtNLM"/>
    </source>
</evidence>
<evidence type="ECO:0000313" key="4">
    <source>
        <dbReference type="Proteomes" id="UP001610444"/>
    </source>
</evidence>
<evidence type="ECO:0000313" key="3">
    <source>
        <dbReference type="EMBL" id="KAL2855645.1"/>
    </source>
</evidence>
<dbReference type="InterPro" id="IPR002347">
    <property type="entry name" value="SDR_fam"/>
</dbReference>
<dbReference type="EMBL" id="JBFXLR010000009">
    <property type="protein sequence ID" value="KAL2855645.1"/>
    <property type="molecule type" value="Genomic_DNA"/>
</dbReference>
<evidence type="ECO:0000256" key="1">
    <source>
        <dbReference type="ARBA" id="ARBA00006484"/>
    </source>
</evidence>
<comment type="caution">
    <text evidence="3">The sequence shown here is derived from an EMBL/GenBank/DDBJ whole genome shotgun (WGS) entry which is preliminary data.</text>
</comment>
<protein>
    <recommendedName>
        <fullName evidence="5">Ketoreductase (KR) domain-containing protein</fullName>
    </recommendedName>
</protein>
<accession>A0ABR4KTP3</accession>
<keyword evidence="4" id="KW-1185">Reference proteome</keyword>
<dbReference type="Gene3D" id="3.40.50.720">
    <property type="entry name" value="NAD(P)-binding Rossmann-like Domain"/>
    <property type="match status" value="1"/>
</dbReference>
<dbReference type="PANTHER" id="PTHR43157">
    <property type="entry name" value="PHOSPHATIDYLINOSITOL-GLYCAN BIOSYNTHESIS CLASS F PROTEIN-RELATED"/>
    <property type="match status" value="1"/>
</dbReference>
<dbReference type="SUPFAM" id="SSF51735">
    <property type="entry name" value="NAD(P)-binding Rossmann-fold domains"/>
    <property type="match status" value="1"/>
</dbReference>
<reference evidence="3 4" key="1">
    <citation type="submission" date="2024-07" db="EMBL/GenBank/DDBJ databases">
        <title>Section-level genome sequencing and comparative genomics of Aspergillus sections Usti and Cavernicolus.</title>
        <authorList>
            <consortium name="Lawrence Berkeley National Laboratory"/>
            <person name="Nybo J.L."/>
            <person name="Vesth T.C."/>
            <person name="Theobald S."/>
            <person name="Frisvad J.C."/>
            <person name="Larsen T.O."/>
            <person name="Kjaerboelling I."/>
            <person name="Rothschild-Mancinelli K."/>
            <person name="Lyhne E.K."/>
            <person name="Kogle M.E."/>
            <person name="Barry K."/>
            <person name="Clum A."/>
            <person name="Na H."/>
            <person name="Ledsgaard L."/>
            <person name="Lin J."/>
            <person name="Lipzen A."/>
            <person name="Kuo A."/>
            <person name="Riley R."/>
            <person name="Mondo S."/>
            <person name="LaButti K."/>
            <person name="Haridas S."/>
            <person name="Pangalinan J."/>
            <person name="Salamov A.A."/>
            <person name="Simmons B.A."/>
            <person name="Magnuson J.K."/>
            <person name="Chen J."/>
            <person name="Drula E."/>
            <person name="Henrissat B."/>
            <person name="Wiebenga A."/>
            <person name="Lubbers R.J."/>
            <person name="Gomes A.C."/>
            <person name="Macurrencykelacurrency M.R."/>
            <person name="Stajich J."/>
            <person name="Grigoriev I.V."/>
            <person name="Mortensen U.H."/>
            <person name="De vries R.P."/>
            <person name="Baker S.E."/>
            <person name="Andersen M.R."/>
        </authorList>
    </citation>
    <scope>NUCLEOTIDE SEQUENCE [LARGE SCALE GENOMIC DNA]</scope>
    <source>
        <strain evidence="3 4">CBS 756.74</strain>
    </source>
</reference>
<dbReference type="Proteomes" id="UP001610444">
    <property type="component" value="Unassembled WGS sequence"/>
</dbReference>
<dbReference type="GeneID" id="98160004"/>
<organism evidence="3 4">
    <name type="scientific">Aspergillus pseudodeflectus</name>
    <dbReference type="NCBI Taxonomy" id="176178"/>
    <lineage>
        <taxon>Eukaryota</taxon>
        <taxon>Fungi</taxon>
        <taxon>Dikarya</taxon>
        <taxon>Ascomycota</taxon>
        <taxon>Pezizomycotina</taxon>
        <taxon>Eurotiomycetes</taxon>
        <taxon>Eurotiomycetidae</taxon>
        <taxon>Eurotiales</taxon>
        <taxon>Aspergillaceae</taxon>
        <taxon>Aspergillus</taxon>
        <taxon>Aspergillus subgen. Nidulantes</taxon>
    </lineage>
</organism>
<dbReference type="PANTHER" id="PTHR43157:SF31">
    <property type="entry name" value="PHOSPHATIDYLINOSITOL-GLYCAN BIOSYNTHESIS CLASS F PROTEIN"/>
    <property type="match status" value="1"/>
</dbReference>
<gene>
    <name evidence="3" type="ORF">BJX68DRAFT_264001</name>
</gene>
<dbReference type="RefSeq" id="XP_070902052.1">
    <property type="nucleotide sequence ID" value="XM_071044840.1"/>
</dbReference>
<dbReference type="InterPro" id="IPR036291">
    <property type="entry name" value="NAD(P)-bd_dom_sf"/>
</dbReference>
<evidence type="ECO:0000256" key="2">
    <source>
        <dbReference type="ARBA" id="ARBA00023002"/>
    </source>
</evidence>
<sequence length="126" mass="13597">MGGMLGFLYHQLTFTPKPLPTSINPTGQTALITGGTECLGLEAAKQLAERGLSCLILGVRTISKGEAARDEINRQSPECEVDAWPLDMESCESMRAFDERPQGPERLCDSFCGDQVAWVYASADGA</sequence>
<comment type="similarity">
    <text evidence="1">Belongs to the short-chain dehydrogenases/reductases (SDR) family.</text>
</comment>
<name>A0ABR4KTP3_9EURO</name>
<keyword evidence="2" id="KW-0560">Oxidoreductase</keyword>
<proteinExistence type="inferred from homology"/>
<dbReference type="Pfam" id="PF00106">
    <property type="entry name" value="adh_short"/>
    <property type="match status" value="1"/>
</dbReference>